<proteinExistence type="predicted"/>
<feature type="region of interest" description="Disordered" evidence="1">
    <location>
        <begin position="1"/>
        <end position="24"/>
    </location>
</feature>
<feature type="region of interest" description="Disordered" evidence="1">
    <location>
        <begin position="41"/>
        <end position="68"/>
    </location>
</feature>
<reference evidence="2" key="1">
    <citation type="submission" date="2023-08" db="EMBL/GenBank/DDBJ databases">
        <authorList>
            <person name="Alioto T."/>
            <person name="Alioto T."/>
            <person name="Gomez Garrido J."/>
        </authorList>
    </citation>
    <scope>NUCLEOTIDE SEQUENCE</scope>
</reference>
<keyword evidence="3" id="KW-1185">Reference proteome</keyword>
<organism evidence="2 3">
    <name type="scientific">Octopus vulgaris</name>
    <name type="common">Common octopus</name>
    <dbReference type="NCBI Taxonomy" id="6645"/>
    <lineage>
        <taxon>Eukaryota</taxon>
        <taxon>Metazoa</taxon>
        <taxon>Spiralia</taxon>
        <taxon>Lophotrochozoa</taxon>
        <taxon>Mollusca</taxon>
        <taxon>Cephalopoda</taxon>
        <taxon>Coleoidea</taxon>
        <taxon>Octopodiformes</taxon>
        <taxon>Octopoda</taxon>
        <taxon>Incirrata</taxon>
        <taxon>Octopodidae</taxon>
        <taxon>Octopus</taxon>
    </lineage>
</organism>
<evidence type="ECO:0000313" key="2">
    <source>
        <dbReference type="EMBL" id="CAI9721807.1"/>
    </source>
</evidence>
<accession>A0AA36F285</accession>
<gene>
    <name evidence="2" type="ORF">OCTVUL_1B026713</name>
</gene>
<sequence>MKAKMRVEEGRSKETKMWEEEGRRPVTDELFEPSVQAIRKNLTSQNTTLTDRKEEGETTPSLPLKQTSDDRRRILNIYHVLKIKGKYYIKQMNNIVSTNLLKNSCETFALKY</sequence>
<name>A0AA36F285_OCTVU</name>
<evidence type="ECO:0000256" key="1">
    <source>
        <dbReference type="SAM" id="MobiDB-lite"/>
    </source>
</evidence>
<dbReference type="Proteomes" id="UP001162480">
    <property type="component" value="Chromosome 4"/>
</dbReference>
<dbReference type="EMBL" id="OX597817">
    <property type="protein sequence ID" value="CAI9721807.1"/>
    <property type="molecule type" value="Genomic_DNA"/>
</dbReference>
<dbReference type="AlphaFoldDB" id="A0AA36F285"/>
<evidence type="ECO:0000313" key="3">
    <source>
        <dbReference type="Proteomes" id="UP001162480"/>
    </source>
</evidence>
<protein>
    <submittedName>
        <fullName evidence="2">Uncharacterized protein</fullName>
    </submittedName>
</protein>